<dbReference type="InterPro" id="IPR047708">
    <property type="entry name" value="CD1871A-like"/>
</dbReference>
<dbReference type="NCBIfam" id="NF040920">
    <property type="entry name" value="CD1871A_fam"/>
    <property type="match status" value="1"/>
</dbReference>
<reference evidence="1 2" key="1">
    <citation type="submission" date="2016-09" db="EMBL/GenBank/DDBJ databases">
        <authorList>
            <person name="Capua I."/>
            <person name="De Benedictis P."/>
            <person name="Joannis T."/>
            <person name="Lombin L.H."/>
            <person name="Cattoli G."/>
        </authorList>
    </citation>
    <scope>NUCLEOTIDE SEQUENCE [LARGE SCALE GENOMIC DNA]</scope>
    <source>
        <strain evidence="1 2">GluBS11</strain>
    </source>
</reference>
<proteinExistence type="predicted"/>
<accession>A0A1D3TQ48</accession>
<dbReference type="Proteomes" id="UP000199315">
    <property type="component" value="Unassembled WGS sequence"/>
</dbReference>
<dbReference type="RefSeq" id="WP_091230018.1">
    <property type="nucleotide sequence ID" value="NZ_FMKA01000002.1"/>
</dbReference>
<dbReference type="STRING" id="1619234.SAMN05421730_100228"/>
<name>A0A1D3TQ48_9FIRM</name>
<evidence type="ECO:0008006" key="3">
    <source>
        <dbReference type="Google" id="ProtNLM"/>
    </source>
</evidence>
<evidence type="ECO:0000313" key="1">
    <source>
        <dbReference type="EMBL" id="SCP95572.1"/>
    </source>
</evidence>
<dbReference type="EMBL" id="FMKA01000002">
    <property type="protein sequence ID" value="SCP95572.1"/>
    <property type="molecule type" value="Genomic_DNA"/>
</dbReference>
<evidence type="ECO:0000313" key="2">
    <source>
        <dbReference type="Proteomes" id="UP000199315"/>
    </source>
</evidence>
<gene>
    <name evidence="1" type="ORF">SAMN05421730_100228</name>
</gene>
<protein>
    <recommendedName>
        <fullName evidence="3">Thioredoxin</fullName>
    </recommendedName>
</protein>
<dbReference type="AlphaFoldDB" id="A0A1D3TQ48"/>
<sequence length="47" mass="5012">MVKQKSTASLLLMILGVAMMAAGIYRGELMVLLNKATRICLECVGIG</sequence>
<keyword evidence="2" id="KW-1185">Reference proteome</keyword>
<organism evidence="1 2">
    <name type="scientific">Anaerobium acetethylicum</name>
    <dbReference type="NCBI Taxonomy" id="1619234"/>
    <lineage>
        <taxon>Bacteria</taxon>
        <taxon>Bacillati</taxon>
        <taxon>Bacillota</taxon>
        <taxon>Clostridia</taxon>
        <taxon>Lachnospirales</taxon>
        <taxon>Lachnospiraceae</taxon>
        <taxon>Anaerobium</taxon>
    </lineage>
</organism>